<keyword evidence="3" id="KW-1185">Reference proteome</keyword>
<reference evidence="2" key="1">
    <citation type="submission" date="2023-03" db="EMBL/GenBank/DDBJ databases">
        <title>Chromosome-level genomes of two armyworms, Mythimna separata and Mythimna loreyi, provide insights into the biosynthesis and reception of sex pheromones.</title>
        <authorList>
            <person name="Zhao H."/>
        </authorList>
    </citation>
    <scope>NUCLEOTIDE SEQUENCE</scope>
    <source>
        <strain evidence="2">BeijingLab</strain>
        <tissue evidence="2">Pupa</tissue>
    </source>
</reference>
<dbReference type="Proteomes" id="UP001231518">
    <property type="component" value="Chromosome 4"/>
</dbReference>
<feature type="compositionally biased region" description="Polar residues" evidence="1">
    <location>
        <begin position="155"/>
        <end position="175"/>
    </location>
</feature>
<protein>
    <recommendedName>
        <fullName evidence="4">Regulatory protein zeste</fullName>
    </recommendedName>
</protein>
<feature type="region of interest" description="Disordered" evidence="1">
    <location>
        <begin position="155"/>
        <end position="203"/>
    </location>
</feature>
<sequence>MANRPSYAQLEGLVEFLEQNPGIAKGLLRTAQGKLETKRKWENLATTLNSLGGANKNGQGWAKYWAEKKCALKKQCAEVSASMRRTGGGTADNLPMLSALDSRLVAVMGGQEFATGDARWTVNPFPQSTRPTELPVVIEHVEIVQEDMAMDSRNIQQSPIPGTSQNDAIPATSTIPAPHTPLQSAVPPRPRRRRSSIRRSLDTDLEQMTRIEARRVEAELITAQAFAQLSEQFSNMTIALTSIANAISDVARKMPNP</sequence>
<evidence type="ECO:0000313" key="2">
    <source>
        <dbReference type="EMBL" id="KAJ8713606.1"/>
    </source>
</evidence>
<dbReference type="EMBL" id="JARGEI010000020">
    <property type="protein sequence ID" value="KAJ8713606.1"/>
    <property type="molecule type" value="Genomic_DNA"/>
</dbReference>
<dbReference type="AlphaFoldDB" id="A0AAD7YF47"/>
<evidence type="ECO:0000256" key="1">
    <source>
        <dbReference type="SAM" id="MobiDB-lite"/>
    </source>
</evidence>
<proteinExistence type="predicted"/>
<evidence type="ECO:0000313" key="3">
    <source>
        <dbReference type="Proteomes" id="UP001231518"/>
    </source>
</evidence>
<accession>A0AAD7YF47</accession>
<organism evidence="2 3">
    <name type="scientific">Mythimna separata</name>
    <name type="common">Oriental armyworm</name>
    <name type="synonym">Pseudaletia separata</name>
    <dbReference type="NCBI Taxonomy" id="271217"/>
    <lineage>
        <taxon>Eukaryota</taxon>
        <taxon>Metazoa</taxon>
        <taxon>Ecdysozoa</taxon>
        <taxon>Arthropoda</taxon>
        <taxon>Hexapoda</taxon>
        <taxon>Insecta</taxon>
        <taxon>Pterygota</taxon>
        <taxon>Neoptera</taxon>
        <taxon>Endopterygota</taxon>
        <taxon>Lepidoptera</taxon>
        <taxon>Glossata</taxon>
        <taxon>Ditrysia</taxon>
        <taxon>Noctuoidea</taxon>
        <taxon>Noctuidae</taxon>
        <taxon>Noctuinae</taxon>
        <taxon>Hadenini</taxon>
        <taxon>Mythimna</taxon>
    </lineage>
</organism>
<evidence type="ECO:0008006" key="4">
    <source>
        <dbReference type="Google" id="ProtNLM"/>
    </source>
</evidence>
<name>A0AAD7YF47_MYTSE</name>
<gene>
    <name evidence="2" type="ORF">PYW07_013976</name>
</gene>
<comment type="caution">
    <text evidence="2">The sequence shown here is derived from an EMBL/GenBank/DDBJ whole genome shotgun (WGS) entry which is preliminary data.</text>
</comment>